<gene>
    <name evidence="7" type="ORF">ABID43_000666</name>
</gene>
<organism evidence="7 8">
    <name type="scientific">Methylobacterium goesingense</name>
    <dbReference type="NCBI Taxonomy" id="243690"/>
    <lineage>
        <taxon>Bacteria</taxon>
        <taxon>Pseudomonadati</taxon>
        <taxon>Pseudomonadota</taxon>
        <taxon>Alphaproteobacteria</taxon>
        <taxon>Hyphomicrobiales</taxon>
        <taxon>Methylobacteriaceae</taxon>
        <taxon>Methylobacterium</taxon>
    </lineage>
</organism>
<dbReference type="InterPro" id="IPR042099">
    <property type="entry name" value="ANL_N_sf"/>
</dbReference>
<dbReference type="PROSITE" id="PS00455">
    <property type="entry name" value="AMP_BINDING"/>
    <property type="match status" value="1"/>
</dbReference>
<dbReference type="InterPro" id="IPR025110">
    <property type="entry name" value="AMP-bd_C"/>
</dbReference>
<reference evidence="7 8" key="1">
    <citation type="submission" date="2024-06" db="EMBL/GenBank/DDBJ databases">
        <title>Genomic Encyclopedia of Type Strains, Phase IV (KMG-IV): sequencing the most valuable type-strain genomes for metagenomic binning, comparative biology and taxonomic classification.</title>
        <authorList>
            <person name="Goeker M."/>
        </authorList>
    </citation>
    <scope>NUCLEOTIDE SEQUENCE [LARGE SCALE GENOMIC DNA]</scope>
    <source>
        <strain evidence="7 8">DSM 21331</strain>
    </source>
</reference>
<evidence type="ECO:0000313" key="8">
    <source>
        <dbReference type="Proteomes" id="UP001549145"/>
    </source>
</evidence>
<dbReference type="Proteomes" id="UP001549145">
    <property type="component" value="Unassembled WGS sequence"/>
</dbReference>
<evidence type="ECO:0000256" key="1">
    <source>
        <dbReference type="ARBA" id="ARBA00006432"/>
    </source>
</evidence>
<keyword evidence="3" id="KW-0547">Nucleotide-binding</keyword>
<dbReference type="InterPro" id="IPR000873">
    <property type="entry name" value="AMP-dep_synth/lig_dom"/>
</dbReference>
<dbReference type="InterPro" id="IPR045310">
    <property type="entry name" value="Pcs60-like"/>
</dbReference>
<dbReference type="Pfam" id="PF00501">
    <property type="entry name" value="AMP-binding"/>
    <property type="match status" value="1"/>
</dbReference>
<dbReference type="PANTHER" id="PTHR43201">
    <property type="entry name" value="ACYL-COA SYNTHETASE"/>
    <property type="match status" value="1"/>
</dbReference>
<evidence type="ECO:0000256" key="3">
    <source>
        <dbReference type="ARBA" id="ARBA00022741"/>
    </source>
</evidence>
<dbReference type="PANTHER" id="PTHR43201:SF5">
    <property type="entry name" value="MEDIUM-CHAIN ACYL-COA LIGASE ACSF2, MITOCHONDRIAL"/>
    <property type="match status" value="1"/>
</dbReference>
<accession>A0ABV2L1C6</accession>
<sequence length="516" mass="54356">MAETSIANPAATTLHALIRAGADDATALSSPGGVPLTFGQLRTLTDRTIAALNAQGIGRNDRVGIVLDNGPEMAAAFIAIGAGTTAAPLNPSYKADEFTFYLTDLNAKLLVVADGSESPAVAVAARLGVPVVRLTPTPAEGAGSFTLSFEGEATAPAPQGGPAHPDDIGLVLHTSGTTSRPKIVPLKQSNVCASARNIRNTLAFTAQDRGLNIMPLFHIHGLIAGILAPLSAGGQVCCTPGFNALKFFGWMSEVRPTWYTAVPTMHQAILGRASRNREVIEANPLRFIRSSSSSMPPQVMKEIEDVFGAPLIEAYGMTEASHQMASNPLPPRPHYAGSVGLAAGPEIAIVDEDGEPLPAGETGEIVIRGDNVMSGYESNDKANAEAFTKQGWFRTGDQGSLSPEGYLSITGRLKEIINRGGEKISPREVDEILMDHPAVSQCVTFAMPHDKLGEDVCAAIVLREGQHLAEKELRSFASERLAAFKVPAKILILDEIPKGATGKLQRIGLAQKLGLV</sequence>
<comment type="caution">
    <text evidence="7">The sequence shown here is derived from an EMBL/GenBank/DDBJ whole genome shotgun (WGS) entry which is preliminary data.</text>
</comment>
<evidence type="ECO:0000256" key="4">
    <source>
        <dbReference type="ARBA" id="ARBA00022840"/>
    </source>
</evidence>
<dbReference type="RefSeq" id="WP_238278559.1">
    <property type="nucleotide sequence ID" value="NZ_BPQL01000038.1"/>
</dbReference>
<keyword evidence="4" id="KW-0067">ATP-binding</keyword>
<dbReference type="EMBL" id="JBEPMM010000001">
    <property type="protein sequence ID" value="MET3691147.1"/>
    <property type="molecule type" value="Genomic_DNA"/>
</dbReference>
<dbReference type="CDD" id="cd05926">
    <property type="entry name" value="FACL_fum10p_like"/>
    <property type="match status" value="1"/>
</dbReference>
<evidence type="ECO:0000313" key="7">
    <source>
        <dbReference type="EMBL" id="MET3691147.1"/>
    </source>
</evidence>
<evidence type="ECO:0000256" key="2">
    <source>
        <dbReference type="ARBA" id="ARBA00022598"/>
    </source>
</evidence>
<dbReference type="Pfam" id="PF13193">
    <property type="entry name" value="AMP-binding_C"/>
    <property type="match status" value="1"/>
</dbReference>
<evidence type="ECO:0000259" key="5">
    <source>
        <dbReference type="Pfam" id="PF00501"/>
    </source>
</evidence>
<protein>
    <submittedName>
        <fullName evidence="7">Acyl-CoA synthetase (AMP-forming)/AMP-acid ligase II</fullName>
    </submittedName>
</protein>
<feature type="domain" description="AMP-binding enzyme C-terminal" evidence="6">
    <location>
        <begin position="428"/>
        <end position="503"/>
    </location>
</feature>
<feature type="domain" description="AMP-dependent synthetase/ligase" evidence="5">
    <location>
        <begin position="23"/>
        <end position="376"/>
    </location>
</feature>
<name>A0ABV2L1C6_9HYPH</name>
<dbReference type="GO" id="GO:0016874">
    <property type="term" value="F:ligase activity"/>
    <property type="evidence" value="ECO:0007669"/>
    <property type="project" value="UniProtKB-KW"/>
</dbReference>
<dbReference type="SUPFAM" id="SSF56801">
    <property type="entry name" value="Acetyl-CoA synthetase-like"/>
    <property type="match status" value="1"/>
</dbReference>
<dbReference type="Gene3D" id="3.40.50.12780">
    <property type="entry name" value="N-terminal domain of ligase-like"/>
    <property type="match status" value="1"/>
</dbReference>
<dbReference type="InterPro" id="IPR020845">
    <property type="entry name" value="AMP-binding_CS"/>
</dbReference>
<keyword evidence="8" id="KW-1185">Reference proteome</keyword>
<dbReference type="InterPro" id="IPR045851">
    <property type="entry name" value="AMP-bd_C_sf"/>
</dbReference>
<keyword evidence="2 7" id="KW-0436">Ligase</keyword>
<proteinExistence type="inferred from homology"/>
<evidence type="ECO:0000259" key="6">
    <source>
        <dbReference type="Pfam" id="PF13193"/>
    </source>
</evidence>
<comment type="similarity">
    <text evidence="1">Belongs to the ATP-dependent AMP-binding enzyme family.</text>
</comment>
<dbReference type="Gene3D" id="3.30.300.30">
    <property type="match status" value="1"/>
</dbReference>